<dbReference type="Pfam" id="PF13304">
    <property type="entry name" value="AAA_21"/>
    <property type="match status" value="1"/>
</dbReference>
<dbReference type="AlphaFoldDB" id="A0A7V3KPS3"/>
<evidence type="ECO:0000259" key="1">
    <source>
        <dbReference type="Pfam" id="PF13304"/>
    </source>
</evidence>
<gene>
    <name evidence="2" type="ORF">ENV38_06470</name>
</gene>
<dbReference type="EMBL" id="DTGD01000244">
    <property type="protein sequence ID" value="HGB36528.1"/>
    <property type="molecule type" value="Genomic_DNA"/>
</dbReference>
<dbReference type="InterPro" id="IPR027417">
    <property type="entry name" value="P-loop_NTPase"/>
</dbReference>
<accession>A0A7V3KPS3</accession>
<dbReference type="PANTHER" id="PTHR43581:SF4">
    <property type="entry name" value="ATP_GTP PHOSPHATASE"/>
    <property type="match status" value="1"/>
</dbReference>
<comment type="caution">
    <text evidence="2">The sequence shown here is derived from an EMBL/GenBank/DDBJ whole genome shotgun (WGS) entry which is preliminary data.</text>
</comment>
<protein>
    <recommendedName>
        <fullName evidence="1">ATPase AAA-type core domain-containing protein</fullName>
    </recommendedName>
</protein>
<dbReference type="InterPro" id="IPR051396">
    <property type="entry name" value="Bact_Antivir_Def_Nuclease"/>
</dbReference>
<dbReference type="GO" id="GO:0016887">
    <property type="term" value="F:ATP hydrolysis activity"/>
    <property type="evidence" value="ECO:0007669"/>
    <property type="project" value="InterPro"/>
</dbReference>
<proteinExistence type="predicted"/>
<dbReference type="InterPro" id="IPR003959">
    <property type="entry name" value="ATPase_AAA_core"/>
</dbReference>
<dbReference type="PANTHER" id="PTHR43581">
    <property type="entry name" value="ATP/GTP PHOSPHATASE"/>
    <property type="match status" value="1"/>
</dbReference>
<evidence type="ECO:0000313" key="2">
    <source>
        <dbReference type="EMBL" id="HGB36528.1"/>
    </source>
</evidence>
<dbReference type="SUPFAM" id="SSF52540">
    <property type="entry name" value="P-loop containing nucleoside triphosphate hydrolases"/>
    <property type="match status" value="1"/>
</dbReference>
<sequence>MIVFKSIELKGFRNINHIRIKDLRDLNIFIGPNNCGKTNFLEFISNLSSRLNLGGRYLCNECENFRKSKGIESVYLSLSTEDFYLKDPSQRMEATLLLNDESVNELVPNVLAKQREKLKFNQSSPCKSYKDEIVMEQMDTDTPLLYAEHYSPFIHEEIIKKVKESILYCQEKRLQSYKDKDFTQYIRERRLTAAQKQRWINFLQKIVDPRINDERYENLIMKIDGKDFETEISKQGSGVRSLVCLAVDILFNPDKRVVLIDEPELGLNPFVKQEFLKFLLNESKEKQIFIATQDPTFVNPVLWKNNNVAVYFYSVISGEFMKIDLNQNQEDPNTFAGYLPHTVSLKDVHIYVEGTSDVYIFQVLLEKYLKQTCENWFEILNKVGVYHLCGDFWSHLLYTIPSPPYKCIIILDGDKKERAKEVCEKYKMATALTSKFDFCEKIEDIGLRLSEGVHPIYCLQENCIEKYIIPDFDCNNPPQNYNKRVDGPKKAEELTEIPGEIRQMFERIFGTLCFGHHKILYPRNQFHVRVGL</sequence>
<name>A0A7V3KPS3_UNCW3</name>
<dbReference type="GO" id="GO:0005524">
    <property type="term" value="F:ATP binding"/>
    <property type="evidence" value="ECO:0007669"/>
    <property type="project" value="InterPro"/>
</dbReference>
<organism evidence="2">
    <name type="scientific">candidate division WOR-3 bacterium</name>
    <dbReference type="NCBI Taxonomy" id="2052148"/>
    <lineage>
        <taxon>Bacteria</taxon>
        <taxon>Bacteria division WOR-3</taxon>
    </lineage>
</organism>
<reference evidence="2" key="1">
    <citation type="journal article" date="2020" name="mSystems">
        <title>Genome- and Community-Level Interaction Insights into Carbon Utilization and Element Cycling Functions of Hydrothermarchaeota in Hydrothermal Sediment.</title>
        <authorList>
            <person name="Zhou Z."/>
            <person name="Liu Y."/>
            <person name="Xu W."/>
            <person name="Pan J."/>
            <person name="Luo Z.H."/>
            <person name="Li M."/>
        </authorList>
    </citation>
    <scope>NUCLEOTIDE SEQUENCE [LARGE SCALE GENOMIC DNA]</scope>
    <source>
        <strain evidence="2">SpSt-754</strain>
    </source>
</reference>
<feature type="domain" description="ATPase AAA-type core" evidence="1">
    <location>
        <begin position="208"/>
        <end position="299"/>
    </location>
</feature>
<dbReference type="Gene3D" id="3.40.50.300">
    <property type="entry name" value="P-loop containing nucleotide triphosphate hydrolases"/>
    <property type="match status" value="1"/>
</dbReference>